<dbReference type="EMBL" id="JXJN01014377">
    <property type="status" value="NOT_ANNOTATED_CDS"/>
    <property type="molecule type" value="Genomic_DNA"/>
</dbReference>
<reference evidence="2" key="1">
    <citation type="submission" date="2015-01" db="EMBL/GenBank/DDBJ databases">
        <authorList>
            <person name="Aksoy S."/>
            <person name="Warren W."/>
            <person name="Wilson R.K."/>
        </authorList>
    </citation>
    <scope>NUCLEOTIDE SEQUENCE [LARGE SCALE GENOMIC DNA]</scope>
    <source>
        <strain evidence="2">IAEA</strain>
    </source>
</reference>
<dbReference type="EMBL" id="JXJN01014378">
    <property type="status" value="NOT_ANNOTATED_CDS"/>
    <property type="molecule type" value="Genomic_DNA"/>
</dbReference>
<evidence type="ECO:0008006" key="3">
    <source>
        <dbReference type="Google" id="ProtNLM"/>
    </source>
</evidence>
<dbReference type="Proteomes" id="UP000092460">
    <property type="component" value="Unassembled WGS sequence"/>
</dbReference>
<reference evidence="1" key="2">
    <citation type="submission" date="2020-05" db="UniProtKB">
        <authorList>
            <consortium name="EnsemblMetazoa"/>
        </authorList>
    </citation>
    <scope>IDENTIFICATION</scope>
    <source>
        <strain evidence="1">IAEA</strain>
    </source>
</reference>
<sequence>MFNNVHATGMCKHLRTASNSSSVNDNVELDVDHINNYFIEGFNFSSDNLPENMPSVRSHNTFSFARINDYELHTALGNIKAKAYDVNKIPLQFLNIVFPLIILAEVIPITKTRVRFNTEKLRSMWILPIFAKVFKHVIISQMSQHIAQFHVLNARQTGYRIILGGSELEAVDLLKILELIVNGKLDYSHYLSYHIKRDESSSVASNEPYFLLALNLQLYIKRSM</sequence>
<organism evidence="1 2">
    <name type="scientific">Glossina palpalis gambiensis</name>
    <dbReference type="NCBI Taxonomy" id="67801"/>
    <lineage>
        <taxon>Eukaryota</taxon>
        <taxon>Metazoa</taxon>
        <taxon>Ecdysozoa</taxon>
        <taxon>Arthropoda</taxon>
        <taxon>Hexapoda</taxon>
        <taxon>Insecta</taxon>
        <taxon>Pterygota</taxon>
        <taxon>Neoptera</taxon>
        <taxon>Endopterygota</taxon>
        <taxon>Diptera</taxon>
        <taxon>Brachycera</taxon>
        <taxon>Muscomorpha</taxon>
        <taxon>Hippoboscoidea</taxon>
        <taxon>Glossinidae</taxon>
        <taxon>Glossina</taxon>
    </lineage>
</organism>
<accession>A0A1B0BHH5</accession>
<dbReference type="EnsemblMetazoa" id="GPPI030251-RA">
    <property type="protein sequence ID" value="GPPI030251-PA"/>
    <property type="gene ID" value="GPPI030251"/>
</dbReference>
<keyword evidence="2" id="KW-1185">Reference proteome</keyword>
<dbReference type="EMBL" id="JXJN01014379">
    <property type="status" value="NOT_ANNOTATED_CDS"/>
    <property type="molecule type" value="Genomic_DNA"/>
</dbReference>
<proteinExistence type="predicted"/>
<dbReference type="AlphaFoldDB" id="A0A1B0BHH5"/>
<evidence type="ECO:0000313" key="2">
    <source>
        <dbReference type="Proteomes" id="UP000092460"/>
    </source>
</evidence>
<name>A0A1B0BHH5_9MUSC</name>
<protein>
    <recommendedName>
        <fullName evidence="3">Reverse transcriptase domain-containing protein</fullName>
    </recommendedName>
</protein>
<evidence type="ECO:0000313" key="1">
    <source>
        <dbReference type="EnsemblMetazoa" id="GPPI030251-PA"/>
    </source>
</evidence>
<dbReference type="VEuPathDB" id="VectorBase:GPPI030251"/>